<dbReference type="OrthoDB" id="510842at2"/>
<dbReference type="InterPro" id="IPR027275">
    <property type="entry name" value="PRC-brl_dom"/>
</dbReference>
<dbReference type="InterPro" id="IPR014747">
    <property type="entry name" value="Bac_photo_RC_H_C"/>
</dbReference>
<comment type="caution">
    <text evidence="3">The sequence shown here is derived from an EMBL/GenBank/DDBJ whole genome shotgun (WGS) entry which is preliminary data.</text>
</comment>
<feature type="domain" description="PRC-barrel" evidence="1">
    <location>
        <begin position="17"/>
        <end position="89"/>
    </location>
</feature>
<dbReference type="Gene3D" id="3.90.50.10">
    <property type="entry name" value="Photosynthetic Reaction Center, subunit H, domain 2"/>
    <property type="match status" value="1"/>
</dbReference>
<gene>
    <name evidence="3" type="ORF">NIES2119_08575</name>
</gene>
<dbReference type="GO" id="GO:0030077">
    <property type="term" value="C:plasma membrane light-harvesting complex"/>
    <property type="evidence" value="ECO:0007669"/>
    <property type="project" value="InterPro"/>
</dbReference>
<name>A0A1U7IMZ7_9CYAN</name>
<sequence length="305" mass="35261">MLLYKVEDFNPDYRTEAFDGREFKGLDVYAGNSDEKIGKIDNGLVDETGRFRYFVVDTGFWIFGKKVLVPVGLCRIDFRSHRVYATGLESKEQAERLPRYEEGMSVDYDYEEQVRNVYRTRTVEASPPVEASLPVESTGIVDATAPVSRPQPVVKKDNYDRQSYTYEKEPAMYNINEQDHQEFKLYEERLVASKSRRKTGEVAIGKHVETETVRASVPVEKERVVIERTTPTDAGISQLPNDVFQEEQAMRMEIYEETADIRKQAFVREEINVRKEVTQETVELKDTVRREELDLDTPGDSTIKK</sequence>
<dbReference type="InterPro" id="IPR011033">
    <property type="entry name" value="PRC_barrel-like_sf"/>
</dbReference>
<dbReference type="InterPro" id="IPR052967">
    <property type="entry name" value="Stress_Response_Assoc"/>
</dbReference>
<protein>
    <submittedName>
        <fullName evidence="3">Photosystem reaction center subunit H</fullName>
    </submittedName>
</protein>
<dbReference type="Pfam" id="PF09557">
    <property type="entry name" value="DUF2382"/>
    <property type="match status" value="1"/>
</dbReference>
<reference evidence="3 4" key="1">
    <citation type="submission" date="2016-11" db="EMBL/GenBank/DDBJ databases">
        <title>Draft Genome Sequences of Nine Cyanobacterial Strains from Diverse Habitats.</title>
        <authorList>
            <person name="Zhu T."/>
            <person name="Hou S."/>
            <person name="Lu X."/>
            <person name="Hess W.R."/>
        </authorList>
    </citation>
    <scope>NUCLEOTIDE SEQUENCE [LARGE SCALE GENOMIC DNA]</scope>
    <source>
        <strain evidence="3 4">IAM M-71</strain>
    </source>
</reference>
<dbReference type="AlphaFoldDB" id="A0A1U7IMZ7"/>
<dbReference type="InterPro" id="IPR019060">
    <property type="entry name" value="DUF2382"/>
</dbReference>
<evidence type="ECO:0000259" key="2">
    <source>
        <dbReference type="Pfam" id="PF09557"/>
    </source>
</evidence>
<evidence type="ECO:0000259" key="1">
    <source>
        <dbReference type="Pfam" id="PF05239"/>
    </source>
</evidence>
<evidence type="ECO:0000313" key="3">
    <source>
        <dbReference type="EMBL" id="OKH38642.1"/>
    </source>
</evidence>
<dbReference type="NCBIfam" id="TIGR02271">
    <property type="entry name" value="YsnF/AvaK domain"/>
    <property type="match status" value="1"/>
</dbReference>
<dbReference type="RefSeq" id="WP_073593052.1">
    <property type="nucleotide sequence ID" value="NZ_MRCE01000007.1"/>
</dbReference>
<dbReference type="PANTHER" id="PTHR38463">
    <property type="entry name" value="STRESS RESPONSE PROTEIN YSNF"/>
    <property type="match status" value="1"/>
</dbReference>
<dbReference type="EMBL" id="MRCE01000007">
    <property type="protein sequence ID" value="OKH38642.1"/>
    <property type="molecule type" value="Genomic_DNA"/>
</dbReference>
<organism evidence="3 4">
    <name type="scientific">[Phormidium ambiguum] IAM M-71</name>
    <dbReference type="NCBI Taxonomy" id="454136"/>
    <lineage>
        <taxon>Bacteria</taxon>
        <taxon>Bacillati</taxon>
        <taxon>Cyanobacteriota</taxon>
        <taxon>Cyanophyceae</taxon>
        <taxon>Oscillatoriophycideae</taxon>
        <taxon>Aerosakkonematales</taxon>
        <taxon>Aerosakkonemataceae</taxon>
        <taxon>Floridanema</taxon>
    </lineage>
</organism>
<dbReference type="Proteomes" id="UP000185860">
    <property type="component" value="Unassembled WGS sequence"/>
</dbReference>
<dbReference type="STRING" id="454136.NIES2119_08575"/>
<proteinExistence type="predicted"/>
<feature type="domain" description="DUF2382" evidence="2">
    <location>
        <begin position="184"/>
        <end position="294"/>
    </location>
</feature>
<dbReference type="Pfam" id="PF05239">
    <property type="entry name" value="PRC"/>
    <property type="match status" value="1"/>
</dbReference>
<accession>A0A1U7IMZ7</accession>
<evidence type="ECO:0000313" key="4">
    <source>
        <dbReference type="Proteomes" id="UP000185860"/>
    </source>
</evidence>
<dbReference type="GO" id="GO:0019684">
    <property type="term" value="P:photosynthesis, light reaction"/>
    <property type="evidence" value="ECO:0007669"/>
    <property type="project" value="InterPro"/>
</dbReference>
<dbReference type="PANTHER" id="PTHR38463:SF1">
    <property type="entry name" value="STRESS RESPONSE PROTEIN YSNF"/>
    <property type="match status" value="1"/>
</dbReference>
<dbReference type="SUPFAM" id="SSF50346">
    <property type="entry name" value="PRC-barrel domain"/>
    <property type="match status" value="1"/>
</dbReference>